<feature type="compositionally biased region" description="Polar residues" evidence="1">
    <location>
        <begin position="86"/>
        <end position="98"/>
    </location>
</feature>
<dbReference type="PANTHER" id="PTHR11183">
    <property type="entry name" value="GLYCOGENIN SUBFAMILY MEMBER"/>
    <property type="match status" value="1"/>
</dbReference>
<evidence type="ECO:0000313" key="3">
    <source>
        <dbReference type="Proteomes" id="UP000007799"/>
    </source>
</evidence>
<dbReference type="AlphaFoldDB" id="F2UFB3"/>
<organism evidence="3">
    <name type="scientific">Salpingoeca rosetta (strain ATCC 50818 / BSB-021)</name>
    <dbReference type="NCBI Taxonomy" id="946362"/>
    <lineage>
        <taxon>Eukaryota</taxon>
        <taxon>Choanoflagellata</taxon>
        <taxon>Craspedida</taxon>
        <taxon>Salpingoecidae</taxon>
        <taxon>Salpingoeca</taxon>
    </lineage>
</organism>
<reference evidence="2" key="1">
    <citation type="submission" date="2009-08" db="EMBL/GenBank/DDBJ databases">
        <title>Annotation of Salpingoeca rosetta.</title>
        <authorList>
            <consortium name="The Broad Institute Genome Sequencing Platform"/>
            <person name="Russ C."/>
            <person name="Cuomo C."/>
            <person name="Burger G."/>
            <person name="Gray M.W."/>
            <person name="Holland P.W.H."/>
            <person name="King N."/>
            <person name="Lang F.B.F."/>
            <person name="Roger A.J."/>
            <person name="Ruiz-Trillo I."/>
            <person name="Young S.K."/>
            <person name="Zeng Q."/>
            <person name="Gargeya S."/>
            <person name="Alvarado L."/>
            <person name="Berlin A."/>
            <person name="Chapman S.B."/>
            <person name="Chen Z."/>
            <person name="Freedman E."/>
            <person name="Gellesch M."/>
            <person name="Goldberg J."/>
            <person name="Griggs A."/>
            <person name="Gujja S."/>
            <person name="Heilman E."/>
            <person name="Heiman D."/>
            <person name="Howarth C."/>
            <person name="Mehta T."/>
            <person name="Neiman D."/>
            <person name="Pearson M."/>
            <person name="Roberts A."/>
            <person name="Saif S."/>
            <person name="Shea T."/>
            <person name="Shenoy N."/>
            <person name="Sisk P."/>
            <person name="Stolte C."/>
            <person name="Sykes S."/>
            <person name="White J."/>
            <person name="Yandava C."/>
            <person name="Haas B."/>
            <person name="Nusbaum C."/>
            <person name="Birren B."/>
        </authorList>
    </citation>
    <scope>NUCLEOTIDE SEQUENCE [LARGE SCALE GENOMIC DNA]</scope>
    <source>
        <strain evidence="2">ATCC 50818</strain>
    </source>
</reference>
<dbReference type="InParanoid" id="F2UFB3"/>
<sequence>MMWRARCLCCCRWCGGGGGGGSTLARRWLASAGIFSLVLLVLSTTTITLSSAHAQQHEPTQEQLRSMRIAVTTVAMPPLDTPRDTLATTREQPPQAQPSSSSHSNNSSSNRNNNDDDAAVLKYAWPACVLFQSFHRNTNFHNVDYLLITRNPGPQTLALAAACNITIRHRRPAIPLEAVQDPEYKRLVQPGGQYAGIGLMDFDFLWPWSFEEYDRVLILDVDMLVMNNIDHLFVLPSHLLFTNGMFSSVNGGFQLIQPSMSIFKQMQALITAPRAFRPETGWYRTGLQHGRTHGAATLQGFLTYFVRHVFRDKAQELPRALYNCQFDAEIEALALLCDHIYLAHFTACPKPMQVSASTFIQQATAHTHHLCACAFFYYKTFQIHLIRTLLPDDLAALLRNTIPR</sequence>
<gene>
    <name evidence="2" type="ORF">PTSG_06963</name>
</gene>
<protein>
    <recommendedName>
        <fullName evidence="4">Nucleotide-diphospho-sugar transferase domain-containing protein</fullName>
    </recommendedName>
</protein>
<dbReference type="OrthoDB" id="2014201at2759"/>
<feature type="region of interest" description="Disordered" evidence="1">
    <location>
        <begin position="78"/>
        <end position="115"/>
    </location>
</feature>
<dbReference type="RefSeq" id="XP_004992366.1">
    <property type="nucleotide sequence ID" value="XM_004992309.1"/>
</dbReference>
<dbReference type="InterPro" id="IPR029044">
    <property type="entry name" value="Nucleotide-diphossugar_trans"/>
</dbReference>
<evidence type="ECO:0008006" key="4">
    <source>
        <dbReference type="Google" id="ProtNLM"/>
    </source>
</evidence>
<dbReference type="KEGG" id="sre:PTSG_06963"/>
<dbReference type="Proteomes" id="UP000007799">
    <property type="component" value="Unassembled WGS sequence"/>
</dbReference>
<feature type="compositionally biased region" description="Low complexity" evidence="1">
    <location>
        <begin position="99"/>
        <end position="112"/>
    </location>
</feature>
<name>F2UFB3_SALR5</name>
<keyword evidence="3" id="KW-1185">Reference proteome</keyword>
<accession>F2UFB3</accession>
<proteinExistence type="predicted"/>
<dbReference type="GeneID" id="16072928"/>
<evidence type="ECO:0000313" key="2">
    <source>
        <dbReference type="EMBL" id="EGD75313.1"/>
    </source>
</evidence>
<dbReference type="SUPFAM" id="SSF53448">
    <property type="entry name" value="Nucleotide-diphospho-sugar transferases"/>
    <property type="match status" value="1"/>
</dbReference>
<dbReference type="EMBL" id="GL832971">
    <property type="protein sequence ID" value="EGD75313.1"/>
    <property type="molecule type" value="Genomic_DNA"/>
</dbReference>
<evidence type="ECO:0000256" key="1">
    <source>
        <dbReference type="SAM" id="MobiDB-lite"/>
    </source>
</evidence>
<dbReference type="Gene3D" id="3.90.550.10">
    <property type="entry name" value="Spore Coat Polysaccharide Biosynthesis Protein SpsA, Chain A"/>
    <property type="match status" value="1"/>
</dbReference>
<dbReference type="InterPro" id="IPR050587">
    <property type="entry name" value="GNT1/Glycosyltrans_8"/>
</dbReference>